<evidence type="ECO:0000313" key="2">
    <source>
        <dbReference type="EMBL" id="GMF37913.1"/>
    </source>
</evidence>
<sequence>MEVTESSNTKALISFSALPTFVCSTSYAANTSPPGQKEAWLPQVQEASHLLALPQDVEHVDEAEVSPSSQDWVRGQGGRSEEEEETRGKSIFEQGLFD</sequence>
<reference evidence="2" key="1">
    <citation type="submission" date="2023-04" db="EMBL/GenBank/DDBJ databases">
        <title>Phytophthora lilii NBRC 32176.</title>
        <authorList>
            <person name="Ichikawa N."/>
            <person name="Sato H."/>
            <person name="Tonouchi N."/>
        </authorList>
    </citation>
    <scope>NUCLEOTIDE SEQUENCE</scope>
    <source>
        <strain evidence="2">NBRC 32176</strain>
    </source>
</reference>
<protein>
    <submittedName>
        <fullName evidence="2">Unnamed protein product</fullName>
    </submittedName>
</protein>
<organism evidence="2 3">
    <name type="scientific">Phytophthora lilii</name>
    <dbReference type="NCBI Taxonomy" id="2077276"/>
    <lineage>
        <taxon>Eukaryota</taxon>
        <taxon>Sar</taxon>
        <taxon>Stramenopiles</taxon>
        <taxon>Oomycota</taxon>
        <taxon>Peronosporomycetes</taxon>
        <taxon>Peronosporales</taxon>
        <taxon>Peronosporaceae</taxon>
        <taxon>Phytophthora</taxon>
    </lineage>
</organism>
<dbReference type="Proteomes" id="UP001165083">
    <property type="component" value="Unassembled WGS sequence"/>
</dbReference>
<accession>A0A9W6XG35</accession>
<feature type="region of interest" description="Disordered" evidence="1">
    <location>
        <begin position="60"/>
        <end position="98"/>
    </location>
</feature>
<proteinExistence type="predicted"/>
<keyword evidence="3" id="KW-1185">Reference proteome</keyword>
<evidence type="ECO:0000256" key="1">
    <source>
        <dbReference type="SAM" id="MobiDB-lite"/>
    </source>
</evidence>
<evidence type="ECO:0000313" key="3">
    <source>
        <dbReference type="Proteomes" id="UP001165083"/>
    </source>
</evidence>
<gene>
    <name evidence="2" type="ORF">Plil01_001590700</name>
</gene>
<comment type="caution">
    <text evidence="2">The sequence shown here is derived from an EMBL/GenBank/DDBJ whole genome shotgun (WGS) entry which is preliminary data.</text>
</comment>
<dbReference type="EMBL" id="BSXW01001598">
    <property type="protein sequence ID" value="GMF37913.1"/>
    <property type="molecule type" value="Genomic_DNA"/>
</dbReference>
<name>A0A9W6XG35_9STRA</name>
<dbReference type="AlphaFoldDB" id="A0A9W6XG35"/>